<sequence length="224" mass="25870">MNGGENELLDRLAVSELCKGWAIFYDSSEWEKYRSLFTDDAYVWTTENGPLAIDNFIAMSKLGKENGTIVMHRECGTIVELNGEAHRAVGKMKATISQRFNSEGIAFDIDCDCRFIFFCARDRQTWDWKVKFVKLFYEKDKIIPVNGQSVPAFTTEEELEMAGFPNGYRYLGIMQKRLGYDTSLYLPTCNNEVWDRIYEAMGDWLAADENELFSIEDDNEDNNE</sequence>
<gene>
    <name evidence="2" type="ORF">UCRPA7_5332</name>
</gene>
<dbReference type="Gene3D" id="3.10.450.50">
    <property type="match status" value="1"/>
</dbReference>
<dbReference type="KEGG" id="tmn:UCRPA7_5332"/>
<accession>R8BII9</accession>
<evidence type="ECO:0000313" key="2">
    <source>
        <dbReference type="EMBL" id="EON99140.1"/>
    </source>
</evidence>
<dbReference type="Proteomes" id="UP000014074">
    <property type="component" value="Unassembled WGS sequence"/>
</dbReference>
<dbReference type="eggNOG" id="ENOG502S2GX">
    <property type="taxonomic scope" value="Eukaryota"/>
</dbReference>
<dbReference type="RefSeq" id="XP_007916070.1">
    <property type="nucleotide sequence ID" value="XM_007917879.1"/>
</dbReference>
<dbReference type="Pfam" id="PF13577">
    <property type="entry name" value="SnoaL_4"/>
    <property type="match status" value="1"/>
</dbReference>
<dbReference type="SUPFAM" id="SSF54427">
    <property type="entry name" value="NTF2-like"/>
    <property type="match status" value="1"/>
</dbReference>
<evidence type="ECO:0000313" key="3">
    <source>
        <dbReference type="Proteomes" id="UP000014074"/>
    </source>
</evidence>
<dbReference type="InterPro" id="IPR037401">
    <property type="entry name" value="SnoaL-like"/>
</dbReference>
<dbReference type="AlphaFoldDB" id="R8BII9"/>
<dbReference type="InterPro" id="IPR032710">
    <property type="entry name" value="NTF2-like_dom_sf"/>
</dbReference>
<dbReference type="HOGENOM" id="CLU_067875_0_0_1"/>
<evidence type="ECO:0000259" key="1">
    <source>
        <dbReference type="Pfam" id="PF13577"/>
    </source>
</evidence>
<dbReference type="GeneID" id="19325876"/>
<protein>
    <submittedName>
        <fullName evidence="2">Putative catabolic 3-dehydroquinase protein</fullName>
    </submittedName>
</protein>
<feature type="domain" description="SnoaL-like" evidence="1">
    <location>
        <begin position="7"/>
        <end position="126"/>
    </location>
</feature>
<organism evidence="2 3">
    <name type="scientific">Phaeoacremonium minimum (strain UCR-PA7)</name>
    <name type="common">Esca disease fungus</name>
    <name type="synonym">Togninia minima</name>
    <dbReference type="NCBI Taxonomy" id="1286976"/>
    <lineage>
        <taxon>Eukaryota</taxon>
        <taxon>Fungi</taxon>
        <taxon>Dikarya</taxon>
        <taxon>Ascomycota</taxon>
        <taxon>Pezizomycotina</taxon>
        <taxon>Sordariomycetes</taxon>
        <taxon>Sordariomycetidae</taxon>
        <taxon>Togniniales</taxon>
        <taxon>Togniniaceae</taxon>
        <taxon>Phaeoacremonium</taxon>
    </lineage>
</organism>
<name>R8BII9_PHAM7</name>
<keyword evidence="3" id="KW-1185">Reference proteome</keyword>
<reference evidence="3" key="1">
    <citation type="journal article" date="2013" name="Genome Announc.">
        <title>Draft genome sequence of the ascomycete Phaeoacremonium aleophilum strain UCR-PA7, a causal agent of the esca disease complex in grapevines.</title>
        <authorList>
            <person name="Blanco-Ulate B."/>
            <person name="Rolshausen P."/>
            <person name="Cantu D."/>
        </authorList>
    </citation>
    <scope>NUCLEOTIDE SEQUENCE [LARGE SCALE GENOMIC DNA]</scope>
    <source>
        <strain evidence="3">UCR-PA7</strain>
    </source>
</reference>
<dbReference type="EMBL" id="KB933178">
    <property type="protein sequence ID" value="EON99140.1"/>
    <property type="molecule type" value="Genomic_DNA"/>
</dbReference>
<dbReference type="OrthoDB" id="2533647at2759"/>
<proteinExistence type="predicted"/>